<dbReference type="SUPFAM" id="SSF51445">
    <property type="entry name" value="(Trans)glycosidases"/>
    <property type="match status" value="1"/>
</dbReference>
<dbReference type="InterPro" id="IPR017853">
    <property type="entry name" value="GH"/>
</dbReference>
<comment type="similarity">
    <text evidence="1 4">Belongs to the glycosyl hydrolase 1 family.</text>
</comment>
<accession>A0A5M3WWU2</accession>
<keyword evidence="2" id="KW-0378">Hydrolase</keyword>
<evidence type="ECO:0000313" key="6">
    <source>
        <dbReference type="Proteomes" id="UP000331127"/>
    </source>
</evidence>
<dbReference type="PANTHER" id="PTHR10353">
    <property type="entry name" value="GLYCOSYL HYDROLASE"/>
    <property type="match status" value="1"/>
</dbReference>
<proteinExistence type="inferred from homology"/>
<dbReference type="OrthoDB" id="5166882at2"/>
<dbReference type="PROSITE" id="PS00653">
    <property type="entry name" value="GLYCOSYL_HYDROL_F1_2"/>
    <property type="match status" value="1"/>
</dbReference>
<keyword evidence="6" id="KW-1185">Reference proteome</keyword>
<dbReference type="AlphaFoldDB" id="A0A5M3WWU2"/>
<dbReference type="EMBL" id="BLAE01000032">
    <property type="protein sequence ID" value="GES11761.1"/>
    <property type="molecule type" value="Genomic_DNA"/>
</dbReference>
<reference evidence="5 6" key="1">
    <citation type="submission" date="2019-10" db="EMBL/GenBank/DDBJ databases">
        <title>Whole genome shotgun sequence of Acrocarpospora macrocephala NBRC 16266.</title>
        <authorList>
            <person name="Ichikawa N."/>
            <person name="Kimura A."/>
            <person name="Kitahashi Y."/>
            <person name="Komaki H."/>
            <person name="Oguchi A."/>
        </authorList>
    </citation>
    <scope>NUCLEOTIDE SEQUENCE [LARGE SCALE GENOMIC DNA]</scope>
    <source>
        <strain evidence="5 6">NBRC 16266</strain>
    </source>
</reference>
<dbReference type="Gene3D" id="3.20.20.80">
    <property type="entry name" value="Glycosidases"/>
    <property type="match status" value="1"/>
</dbReference>
<evidence type="ECO:0000256" key="1">
    <source>
        <dbReference type="ARBA" id="ARBA00010838"/>
    </source>
</evidence>
<dbReference type="GO" id="GO:0005975">
    <property type="term" value="P:carbohydrate metabolic process"/>
    <property type="evidence" value="ECO:0007669"/>
    <property type="project" value="InterPro"/>
</dbReference>
<name>A0A5M3WWU2_9ACTN</name>
<dbReference type="Pfam" id="PF00232">
    <property type="entry name" value="Glyco_hydro_1"/>
    <property type="match status" value="2"/>
</dbReference>
<organism evidence="5 6">
    <name type="scientific">Acrocarpospora macrocephala</name>
    <dbReference type="NCBI Taxonomy" id="150177"/>
    <lineage>
        <taxon>Bacteria</taxon>
        <taxon>Bacillati</taxon>
        <taxon>Actinomycetota</taxon>
        <taxon>Actinomycetes</taxon>
        <taxon>Streptosporangiales</taxon>
        <taxon>Streptosporangiaceae</taxon>
        <taxon>Acrocarpospora</taxon>
    </lineage>
</organism>
<dbReference type="PRINTS" id="PR00131">
    <property type="entry name" value="GLHYDRLASE1"/>
</dbReference>
<dbReference type="GO" id="GO:0008422">
    <property type="term" value="F:beta-glucosidase activity"/>
    <property type="evidence" value="ECO:0007669"/>
    <property type="project" value="TreeGrafter"/>
</dbReference>
<dbReference type="Proteomes" id="UP000331127">
    <property type="component" value="Unassembled WGS sequence"/>
</dbReference>
<evidence type="ECO:0000256" key="2">
    <source>
        <dbReference type="ARBA" id="ARBA00022801"/>
    </source>
</evidence>
<dbReference type="InterPro" id="IPR001360">
    <property type="entry name" value="Glyco_hydro_1"/>
</dbReference>
<dbReference type="PANTHER" id="PTHR10353:SF209">
    <property type="entry name" value="GALACTOLIPID GALACTOSYLTRANSFERASE SFR2, CHLOROPLASTIC"/>
    <property type="match status" value="1"/>
</dbReference>
<evidence type="ECO:0000256" key="4">
    <source>
        <dbReference type="RuleBase" id="RU003690"/>
    </source>
</evidence>
<sequence length="397" mass="43183">MHRIPLPPGFLWGAATSAHQTEGANENSDWWALENMPGSFCEEPSGQAVDSFHRWGEDMDLAADVGLRDYRFSIEWARIEPEPGVFSGEALEHYRHMIEGALHRGLRPLVTLHHFTCPAWFTGWADPAAPDLFARYVAQVAGILEGVEHVGTINEPNVVAAFPRLLAQGGLAEGLPEPEEALAQGLASAHRQARHVLRAALPEVRVGWSVSVQDYQPDLPAVAAAAAYLYPRQTRFLQESRDDDWVGVQAYTRIRLVLDGDVVRPAAPGSSAQRTQTGWEYYPAALGGAVREAARVVGAVPVIVTENGVATGDDGQRIAYTHGALTALAAALDDGIDVRGYFHWSLLDNYEWGSWGPTFGLVSVDRGTFVRSPKPSLAWLGRVGTSGLIPSLEPSQR</sequence>
<comment type="caution">
    <text evidence="5">The sequence shown here is derived from an EMBL/GenBank/DDBJ whole genome shotgun (WGS) entry which is preliminary data.</text>
</comment>
<dbReference type="RefSeq" id="WP_155357116.1">
    <property type="nucleotide sequence ID" value="NZ_BAAAHL010000003.1"/>
</dbReference>
<keyword evidence="3" id="KW-0326">Glycosidase</keyword>
<evidence type="ECO:0000313" key="5">
    <source>
        <dbReference type="EMBL" id="GES11761.1"/>
    </source>
</evidence>
<evidence type="ECO:0000256" key="3">
    <source>
        <dbReference type="ARBA" id="ARBA00023295"/>
    </source>
</evidence>
<gene>
    <name evidence="5" type="ORF">Amac_053580</name>
</gene>
<protein>
    <submittedName>
        <fullName evidence="5">Beta-glucosidase</fullName>
    </submittedName>
</protein>
<dbReference type="InterPro" id="IPR033132">
    <property type="entry name" value="GH_1_N_CS"/>
</dbReference>